<evidence type="ECO:0000313" key="3">
    <source>
        <dbReference type="Proteomes" id="UP000789405"/>
    </source>
</evidence>
<evidence type="ECO:0000313" key="2">
    <source>
        <dbReference type="EMBL" id="CAG8815774.1"/>
    </source>
</evidence>
<feature type="non-terminal residue" evidence="2">
    <location>
        <position position="55"/>
    </location>
</feature>
<organism evidence="2 3">
    <name type="scientific">Dentiscutata erythropus</name>
    <dbReference type="NCBI Taxonomy" id="1348616"/>
    <lineage>
        <taxon>Eukaryota</taxon>
        <taxon>Fungi</taxon>
        <taxon>Fungi incertae sedis</taxon>
        <taxon>Mucoromycota</taxon>
        <taxon>Glomeromycotina</taxon>
        <taxon>Glomeromycetes</taxon>
        <taxon>Diversisporales</taxon>
        <taxon>Gigasporaceae</taxon>
        <taxon>Dentiscutata</taxon>
    </lineage>
</organism>
<feature type="non-terminal residue" evidence="2">
    <location>
        <position position="1"/>
    </location>
</feature>
<protein>
    <submittedName>
        <fullName evidence="2">5394_t:CDS:1</fullName>
    </submittedName>
</protein>
<dbReference type="EMBL" id="CAJVPY010053009">
    <property type="protein sequence ID" value="CAG8815774.1"/>
    <property type="molecule type" value="Genomic_DNA"/>
</dbReference>
<feature type="compositionally biased region" description="Low complexity" evidence="1">
    <location>
        <begin position="1"/>
        <end position="15"/>
    </location>
</feature>
<proteinExistence type="predicted"/>
<evidence type="ECO:0000256" key="1">
    <source>
        <dbReference type="SAM" id="MobiDB-lite"/>
    </source>
</evidence>
<feature type="region of interest" description="Disordered" evidence="1">
    <location>
        <begin position="1"/>
        <end position="55"/>
    </location>
</feature>
<reference evidence="2" key="1">
    <citation type="submission" date="2021-06" db="EMBL/GenBank/DDBJ databases">
        <authorList>
            <person name="Kallberg Y."/>
            <person name="Tangrot J."/>
            <person name="Rosling A."/>
        </authorList>
    </citation>
    <scope>NUCLEOTIDE SEQUENCE</scope>
    <source>
        <strain evidence="2">MA453B</strain>
    </source>
</reference>
<dbReference type="AlphaFoldDB" id="A0A9N9K7L7"/>
<sequence length="55" mass="6083">DNNTPLTPSSPNSSNKFYTNNDSEILPTKRPKVKDNDDNDDEITSSPTSLFSPNI</sequence>
<dbReference type="Proteomes" id="UP000789405">
    <property type="component" value="Unassembled WGS sequence"/>
</dbReference>
<comment type="caution">
    <text evidence="2">The sequence shown here is derived from an EMBL/GenBank/DDBJ whole genome shotgun (WGS) entry which is preliminary data.</text>
</comment>
<accession>A0A9N9K7L7</accession>
<keyword evidence="3" id="KW-1185">Reference proteome</keyword>
<name>A0A9N9K7L7_9GLOM</name>
<feature type="compositionally biased region" description="Polar residues" evidence="1">
    <location>
        <begin position="44"/>
        <end position="55"/>
    </location>
</feature>
<gene>
    <name evidence="2" type="ORF">DERYTH_LOCUS26164</name>
</gene>